<evidence type="ECO:0000256" key="8">
    <source>
        <dbReference type="ARBA" id="ARBA00022968"/>
    </source>
</evidence>
<dbReference type="GO" id="GO:0005737">
    <property type="term" value="C:cytoplasm"/>
    <property type="evidence" value="ECO:0007669"/>
    <property type="project" value="TreeGrafter"/>
</dbReference>
<evidence type="ECO:0000256" key="4">
    <source>
        <dbReference type="ARBA" id="ARBA00007505"/>
    </source>
</evidence>
<comment type="pathway">
    <text evidence="3">Nucleotide-sugar biosynthesis; UDP-alpha-D-xylose biosynthesis; UDP-alpha-D-xylose from UDP-alpha-D-glucuronate: step 1/1.</text>
</comment>
<keyword evidence="8" id="KW-0735">Signal-anchor</keyword>
<dbReference type="InterPro" id="IPR044516">
    <property type="entry name" value="UXS-like"/>
</dbReference>
<dbReference type="InterPro" id="IPR016040">
    <property type="entry name" value="NAD(P)-bd_dom"/>
</dbReference>
<accession>A0A2H3NNQ6</accession>
<evidence type="ECO:0000256" key="1">
    <source>
        <dbReference type="ARBA" id="ARBA00001911"/>
    </source>
</evidence>
<comment type="similarity">
    <text evidence="4">Belongs to the NAD(P)-dependent epimerase/dehydratase family. UDP-glucuronic acid decarboxylase subfamily.</text>
</comment>
<dbReference type="SUPFAM" id="SSF51735">
    <property type="entry name" value="NAD(P)-binding Rossmann-fold domains"/>
    <property type="match status" value="1"/>
</dbReference>
<dbReference type="Gene3D" id="3.40.50.720">
    <property type="entry name" value="NAD(P)-binding Rossmann-like Domain"/>
    <property type="match status" value="1"/>
</dbReference>
<keyword evidence="12" id="KW-0472">Membrane</keyword>
<keyword evidence="10" id="KW-0520">NAD</keyword>
<evidence type="ECO:0000256" key="9">
    <source>
        <dbReference type="ARBA" id="ARBA00022989"/>
    </source>
</evidence>
<protein>
    <recommendedName>
        <fullName evidence="5">UDP-glucuronate decarboxylase</fullName>
        <ecNumber evidence="5">4.1.1.35</ecNumber>
    </recommendedName>
</protein>
<keyword evidence="11" id="KW-0333">Golgi apparatus</keyword>
<dbReference type="GO" id="GO:0033320">
    <property type="term" value="P:UDP-D-xylose biosynthetic process"/>
    <property type="evidence" value="ECO:0007669"/>
    <property type="project" value="UniProtKB-UniPathway"/>
</dbReference>
<name>A0A2H3NNQ6_9BACT</name>
<dbReference type="GO" id="GO:0070403">
    <property type="term" value="F:NAD+ binding"/>
    <property type="evidence" value="ECO:0007669"/>
    <property type="project" value="InterPro"/>
</dbReference>
<dbReference type="EMBL" id="PDEP01000003">
    <property type="protein sequence ID" value="PEN08385.1"/>
    <property type="molecule type" value="Genomic_DNA"/>
</dbReference>
<organism evidence="16 17">
    <name type="scientific">Longimonas halophila</name>
    <dbReference type="NCBI Taxonomy" id="1469170"/>
    <lineage>
        <taxon>Bacteria</taxon>
        <taxon>Pseudomonadati</taxon>
        <taxon>Rhodothermota</taxon>
        <taxon>Rhodothermia</taxon>
        <taxon>Rhodothermales</taxon>
        <taxon>Salisaetaceae</taxon>
        <taxon>Longimonas</taxon>
    </lineage>
</organism>
<keyword evidence="9" id="KW-1133">Transmembrane helix</keyword>
<dbReference type="EC" id="4.1.1.35" evidence="5"/>
<evidence type="ECO:0000259" key="15">
    <source>
        <dbReference type="Pfam" id="PF16363"/>
    </source>
</evidence>
<evidence type="ECO:0000256" key="13">
    <source>
        <dbReference type="ARBA" id="ARBA00023239"/>
    </source>
</evidence>
<evidence type="ECO:0000313" key="16">
    <source>
        <dbReference type="EMBL" id="PEN08385.1"/>
    </source>
</evidence>
<proteinExistence type="inferred from homology"/>
<evidence type="ECO:0000256" key="2">
    <source>
        <dbReference type="ARBA" id="ARBA00004447"/>
    </source>
</evidence>
<sequence length="346" mass="37520">MRYLITGGAGFIGSHLADHLLAQGHHVHAFDNLSTGSLDTIAHLANHERFALTIGDVCNKSALETAASGCDRIVHLAAAVGVKHILEHPVETITTNVRGTEHVLEIAEAQDSLTLIASTSEVYGKALETVDNLDTLAEDGPWVLGATSKRRWAYACTKAMDEFLALAYASEYGTPVIAARFFNTVGPRQTGQYGMVVPSFVKQALAGEPITVYGDGRQTRCFTHVQDAVEVVDSLMNTESAHGEVFNIGRPDPISINTLAERVRELSGADVPINHIPYDEAYGDGFEDMRRRTPDMSKLQAAIGTRPERDLDTILRDVIDHERAKQQDMHSENGVASLTADAFNGA</sequence>
<dbReference type="PANTHER" id="PTHR43078">
    <property type="entry name" value="UDP-GLUCURONIC ACID DECARBOXYLASE-RELATED"/>
    <property type="match status" value="1"/>
</dbReference>
<dbReference type="PANTHER" id="PTHR43078:SF6">
    <property type="entry name" value="UDP-GLUCURONIC ACID DECARBOXYLASE 1"/>
    <property type="match status" value="1"/>
</dbReference>
<evidence type="ECO:0000256" key="7">
    <source>
        <dbReference type="ARBA" id="ARBA00022793"/>
    </source>
</evidence>
<keyword evidence="6" id="KW-0812">Transmembrane</keyword>
<evidence type="ECO:0000256" key="12">
    <source>
        <dbReference type="ARBA" id="ARBA00023136"/>
    </source>
</evidence>
<evidence type="ECO:0000313" key="17">
    <source>
        <dbReference type="Proteomes" id="UP000221024"/>
    </source>
</evidence>
<keyword evidence="17" id="KW-1185">Reference proteome</keyword>
<keyword evidence="13" id="KW-0456">Lyase</keyword>
<comment type="caution">
    <text evidence="16">The sequence shown here is derived from an EMBL/GenBank/DDBJ whole genome shotgun (WGS) entry which is preliminary data.</text>
</comment>
<evidence type="ECO:0000256" key="6">
    <source>
        <dbReference type="ARBA" id="ARBA00022692"/>
    </source>
</evidence>
<feature type="domain" description="NAD(P)-binding" evidence="15">
    <location>
        <begin position="4"/>
        <end position="317"/>
    </location>
</feature>
<keyword evidence="7" id="KW-0210">Decarboxylase</keyword>
<dbReference type="GO" id="GO:0042732">
    <property type="term" value="P:D-xylose metabolic process"/>
    <property type="evidence" value="ECO:0007669"/>
    <property type="project" value="InterPro"/>
</dbReference>
<comment type="cofactor">
    <cofactor evidence="1">
        <name>NAD(+)</name>
        <dbReference type="ChEBI" id="CHEBI:57540"/>
    </cofactor>
</comment>
<dbReference type="UniPathway" id="UPA00796">
    <property type="reaction ID" value="UER00771"/>
</dbReference>
<feature type="region of interest" description="Disordered" evidence="14">
    <location>
        <begin position="323"/>
        <end position="346"/>
    </location>
</feature>
<dbReference type="RefSeq" id="WP_098061425.1">
    <property type="nucleotide sequence ID" value="NZ_PDEP01000003.1"/>
</dbReference>
<dbReference type="Pfam" id="PF16363">
    <property type="entry name" value="GDP_Man_Dehyd"/>
    <property type="match status" value="1"/>
</dbReference>
<evidence type="ECO:0000256" key="10">
    <source>
        <dbReference type="ARBA" id="ARBA00023027"/>
    </source>
</evidence>
<dbReference type="InterPro" id="IPR036291">
    <property type="entry name" value="NAD(P)-bd_dom_sf"/>
</dbReference>
<gene>
    <name evidence="16" type="ORF">CRI93_04535</name>
</gene>
<evidence type="ECO:0000256" key="14">
    <source>
        <dbReference type="SAM" id="MobiDB-lite"/>
    </source>
</evidence>
<dbReference type="GO" id="GO:0048040">
    <property type="term" value="F:UDP-glucuronate decarboxylase activity"/>
    <property type="evidence" value="ECO:0007669"/>
    <property type="project" value="UniProtKB-EC"/>
</dbReference>
<comment type="subcellular location">
    <subcellularLocation>
        <location evidence="2">Golgi apparatus</location>
        <location evidence="2">Golgi stack membrane</location>
        <topology evidence="2">Single-pass type II membrane protein</topology>
    </subcellularLocation>
</comment>
<evidence type="ECO:0000256" key="5">
    <source>
        <dbReference type="ARBA" id="ARBA00012290"/>
    </source>
</evidence>
<dbReference type="OrthoDB" id="9810015at2"/>
<evidence type="ECO:0000256" key="3">
    <source>
        <dbReference type="ARBA" id="ARBA00005100"/>
    </source>
</evidence>
<reference evidence="16 17" key="1">
    <citation type="submission" date="2017-10" db="EMBL/GenBank/DDBJ databases">
        <title>Draft genome of Longimonas halophila.</title>
        <authorList>
            <person name="Goh K.M."/>
            <person name="Shamsir M.S."/>
            <person name="Lim S.W."/>
        </authorList>
    </citation>
    <scope>NUCLEOTIDE SEQUENCE [LARGE SCALE GENOMIC DNA]</scope>
    <source>
        <strain evidence="16 17">KCTC 42399</strain>
    </source>
</reference>
<dbReference type="Proteomes" id="UP000221024">
    <property type="component" value="Unassembled WGS sequence"/>
</dbReference>
<evidence type="ECO:0000256" key="11">
    <source>
        <dbReference type="ARBA" id="ARBA00023034"/>
    </source>
</evidence>
<dbReference type="AlphaFoldDB" id="A0A2H3NNQ6"/>